<evidence type="ECO:0000313" key="8">
    <source>
        <dbReference type="EMBL" id="CAI5441825.1"/>
    </source>
</evidence>
<feature type="domain" description="MARVEL" evidence="7">
    <location>
        <begin position="1"/>
        <end position="131"/>
    </location>
</feature>
<keyword evidence="9" id="KW-1185">Reference proteome</keyword>
<evidence type="ECO:0000256" key="1">
    <source>
        <dbReference type="ARBA" id="ARBA00004141"/>
    </source>
</evidence>
<evidence type="ECO:0000256" key="5">
    <source>
        <dbReference type="PROSITE-ProRule" id="PRU00581"/>
    </source>
</evidence>
<feature type="transmembrane region" description="Helical" evidence="6">
    <location>
        <begin position="31"/>
        <end position="51"/>
    </location>
</feature>
<comment type="subcellular location">
    <subcellularLocation>
        <location evidence="1">Membrane</location>
        <topology evidence="1">Multi-pass membrane protein</topology>
    </subcellularLocation>
</comment>
<dbReference type="InterPro" id="IPR008253">
    <property type="entry name" value="Marvel"/>
</dbReference>
<dbReference type="EMBL" id="CANHGI010000002">
    <property type="protein sequence ID" value="CAI5441825.1"/>
    <property type="molecule type" value="Genomic_DNA"/>
</dbReference>
<proteinExistence type="predicted"/>
<reference evidence="8" key="1">
    <citation type="submission" date="2022-11" db="EMBL/GenBank/DDBJ databases">
        <authorList>
            <person name="Kikuchi T."/>
        </authorList>
    </citation>
    <scope>NUCLEOTIDE SEQUENCE</scope>
    <source>
        <strain evidence="8">PS1010</strain>
    </source>
</reference>
<dbReference type="GO" id="GO:0016020">
    <property type="term" value="C:membrane"/>
    <property type="evidence" value="ECO:0007669"/>
    <property type="project" value="UniProtKB-SubCell"/>
</dbReference>
<sequence>MPHFFKPLQALTAIVLAICVGSTGMGDNGILWFTIIVSLFISATATIIFALKKQDEILDSLTNGSVSWNIVELVYSFILSILSVICVWLSFSFANRTLFGTSAGYIAAGLFFILQTILYAIPSTVIYREVQASADLDRQSIFVEPAYDASRPTYQDL</sequence>
<keyword evidence="4 5" id="KW-0472">Membrane</keyword>
<protein>
    <recommendedName>
        <fullName evidence="7">MARVEL domain-containing protein</fullName>
    </recommendedName>
</protein>
<dbReference type="OrthoDB" id="5784088at2759"/>
<keyword evidence="3 6" id="KW-1133">Transmembrane helix</keyword>
<accession>A0A9P1IBQ9</accession>
<dbReference type="Proteomes" id="UP001152747">
    <property type="component" value="Unassembled WGS sequence"/>
</dbReference>
<evidence type="ECO:0000259" key="7">
    <source>
        <dbReference type="PROSITE" id="PS51225"/>
    </source>
</evidence>
<feature type="transmembrane region" description="Helical" evidence="6">
    <location>
        <begin position="103"/>
        <end position="121"/>
    </location>
</feature>
<gene>
    <name evidence="8" type="ORF">CAMP_LOCUS4462</name>
</gene>
<organism evidence="8 9">
    <name type="scientific">Caenorhabditis angaria</name>
    <dbReference type="NCBI Taxonomy" id="860376"/>
    <lineage>
        <taxon>Eukaryota</taxon>
        <taxon>Metazoa</taxon>
        <taxon>Ecdysozoa</taxon>
        <taxon>Nematoda</taxon>
        <taxon>Chromadorea</taxon>
        <taxon>Rhabditida</taxon>
        <taxon>Rhabditina</taxon>
        <taxon>Rhabditomorpha</taxon>
        <taxon>Rhabditoidea</taxon>
        <taxon>Rhabditidae</taxon>
        <taxon>Peloderinae</taxon>
        <taxon>Caenorhabditis</taxon>
    </lineage>
</organism>
<evidence type="ECO:0000256" key="4">
    <source>
        <dbReference type="ARBA" id="ARBA00023136"/>
    </source>
</evidence>
<evidence type="ECO:0000256" key="6">
    <source>
        <dbReference type="SAM" id="Phobius"/>
    </source>
</evidence>
<evidence type="ECO:0000256" key="2">
    <source>
        <dbReference type="ARBA" id="ARBA00022692"/>
    </source>
</evidence>
<feature type="transmembrane region" description="Helical" evidence="6">
    <location>
        <begin position="72"/>
        <end position="91"/>
    </location>
</feature>
<comment type="caution">
    <text evidence="8">The sequence shown here is derived from an EMBL/GenBank/DDBJ whole genome shotgun (WGS) entry which is preliminary data.</text>
</comment>
<name>A0A9P1IBQ9_9PELO</name>
<dbReference type="PROSITE" id="PS51225">
    <property type="entry name" value="MARVEL"/>
    <property type="match status" value="1"/>
</dbReference>
<keyword evidence="2 5" id="KW-0812">Transmembrane</keyword>
<dbReference type="AlphaFoldDB" id="A0A9P1IBQ9"/>
<evidence type="ECO:0000256" key="3">
    <source>
        <dbReference type="ARBA" id="ARBA00022989"/>
    </source>
</evidence>
<evidence type="ECO:0000313" key="9">
    <source>
        <dbReference type="Proteomes" id="UP001152747"/>
    </source>
</evidence>